<name>A0A835YVK1_9STRA</name>
<accession>A0A835YVK1</accession>
<dbReference type="CDD" id="cd02971">
    <property type="entry name" value="PRX_family"/>
    <property type="match status" value="1"/>
</dbReference>
<dbReference type="InterPro" id="IPR036249">
    <property type="entry name" value="Thioredoxin-like_sf"/>
</dbReference>
<dbReference type="InterPro" id="IPR000866">
    <property type="entry name" value="AhpC/TSA"/>
</dbReference>
<dbReference type="OrthoDB" id="338622at2759"/>
<organism evidence="2 3">
    <name type="scientific">Tribonema minus</name>
    <dbReference type="NCBI Taxonomy" id="303371"/>
    <lineage>
        <taxon>Eukaryota</taxon>
        <taxon>Sar</taxon>
        <taxon>Stramenopiles</taxon>
        <taxon>Ochrophyta</taxon>
        <taxon>PX clade</taxon>
        <taxon>Xanthophyceae</taxon>
        <taxon>Tribonematales</taxon>
        <taxon>Tribonemataceae</taxon>
        <taxon>Tribonema</taxon>
    </lineage>
</organism>
<evidence type="ECO:0000313" key="2">
    <source>
        <dbReference type="EMBL" id="KAG5182205.1"/>
    </source>
</evidence>
<comment type="caution">
    <text evidence="2">The sequence shown here is derived from an EMBL/GenBank/DDBJ whole genome shotgun (WGS) entry which is preliminary data.</text>
</comment>
<reference evidence="2" key="1">
    <citation type="submission" date="2021-02" db="EMBL/GenBank/DDBJ databases">
        <title>First Annotated Genome of the Yellow-green Alga Tribonema minus.</title>
        <authorList>
            <person name="Mahan K.M."/>
        </authorList>
    </citation>
    <scope>NUCLEOTIDE SEQUENCE</scope>
    <source>
        <strain evidence="2">UTEX B ZZ1240</strain>
    </source>
</reference>
<dbReference type="Pfam" id="PF00578">
    <property type="entry name" value="AhpC-TSA"/>
    <property type="match status" value="1"/>
</dbReference>
<feature type="domain" description="Alkyl hydroperoxide reductase subunit C/ Thiol specific antioxidant" evidence="1">
    <location>
        <begin position="24"/>
        <end position="106"/>
    </location>
</feature>
<dbReference type="GO" id="GO:0016491">
    <property type="term" value="F:oxidoreductase activity"/>
    <property type="evidence" value="ECO:0007669"/>
    <property type="project" value="InterPro"/>
</dbReference>
<gene>
    <name evidence="2" type="ORF">JKP88DRAFT_278182</name>
</gene>
<dbReference type="Gene3D" id="3.40.30.10">
    <property type="entry name" value="Glutaredoxin"/>
    <property type="match status" value="1"/>
</dbReference>
<keyword evidence="3" id="KW-1185">Reference proteome</keyword>
<sequence length="137" mass="14839">MSSGDALGGPEFQLTSLKDISENHSDIKVLGVSHDWPFQNKAFKDKLGIGYPLLSDPGRTVIEQFVGTFDMGAFFDKVEIFQKGHPPMPAGNCGCVVVDEQGKVVYHFVSHDDDGLPHPGINPSLRLVKEALGLDSS</sequence>
<protein>
    <recommendedName>
        <fullName evidence="1">Alkyl hydroperoxide reductase subunit C/ Thiol specific antioxidant domain-containing protein</fullName>
    </recommendedName>
</protein>
<dbReference type="SUPFAM" id="SSF52833">
    <property type="entry name" value="Thioredoxin-like"/>
    <property type="match status" value="1"/>
</dbReference>
<proteinExistence type="predicted"/>
<dbReference type="Proteomes" id="UP000664859">
    <property type="component" value="Unassembled WGS sequence"/>
</dbReference>
<dbReference type="EMBL" id="JAFCMP010000257">
    <property type="protein sequence ID" value="KAG5182205.1"/>
    <property type="molecule type" value="Genomic_DNA"/>
</dbReference>
<evidence type="ECO:0000313" key="3">
    <source>
        <dbReference type="Proteomes" id="UP000664859"/>
    </source>
</evidence>
<dbReference type="GO" id="GO:0016209">
    <property type="term" value="F:antioxidant activity"/>
    <property type="evidence" value="ECO:0007669"/>
    <property type="project" value="InterPro"/>
</dbReference>
<dbReference type="AlphaFoldDB" id="A0A835YVK1"/>
<evidence type="ECO:0000259" key="1">
    <source>
        <dbReference type="Pfam" id="PF00578"/>
    </source>
</evidence>